<keyword evidence="7" id="KW-0378">Hydrolase</keyword>
<dbReference type="Pfam" id="PF00246">
    <property type="entry name" value="Peptidase_M14"/>
    <property type="match status" value="1"/>
</dbReference>
<feature type="region of interest" description="Disordered" evidence="15">
    <location>
        <begin position="277"/>
        <end position="296"/>
    </location>
</feature>
<dbReference type="GO" id="GO:0008270">
    <property type="term" value="F:zinc ion binding"/>
    <property type="evidence" value="ECO:0007669"/>
    <property type="project" value="InterPro"/>
</dbReference>
<dbReference type="PROSITE" id="PS52035">
    <property type="entry name" value="PEPTIDASE_M14"/>
    <property type="match status" value="1"/>
</dbReference>
<dbReference type="InterPro" id="IPR033810">
    <property type="entry name" value="Carboxypeptidase_T"/>
</dbReference>
<dbReference type="EMBL" id="FNFF01000013">
    <property type="protein sequence ID" value="SDK88409.1"/>
    <property type="molecule type" value="Genomic_DNA"/>
</dbReference>
<reference evidence="18 19" key="1">
    <citation type="submission" date="2016-10" db="EMBL/GenBank/DDBJ databases">
        <authorList>
            <person name="de Groot N.N."/>
        </authorList>
    </citation>
    <scope>NUCLEOTIDE SEQUENCE [LARGE SCALE GENOMIC DNA]</scope>
    <source>
        <strain evidence="18 19">CGMCC 4.5727</strain>
    </source>
</reference>
<dbReference type="Proteomes" id="UP000199155">
    <property type="component" value="Unassembled WGS sequence"/>
</dbReference>
<dbReference type="AlphaFoldDB" id="A0A1G9FJ40"/>
<keyword evidence="6 16" id="KW-0732">Signal</keyword>
<comment type="catalytic activity">
    <reaction evidence="10">
        <text>Releases a C-terminal residue, which may be hydrophobic or positively charged.</text>
        <dbReference type="EC" id="3.4.17.18"/>
    </reaction>
</comment>
<dbReference type="STRING" id="417292.SAMN05421806_113160"/>
<feature type="signal peptide" evidence="16">
    <location>
        <begin position="1"/>
        <end position="27"/>
    </location>
</feature>
<dbReference type="RefSeq" id="WP_093614768.1">
    <property type="nucleotide sequence ID" value="NZ_FNFF01000013.1"/>
</dbReference>
<evidence type="ECO:0000313" key="18">
    <source>
        <dbReference type="EMBL" id="SDK88409.1"/>
    </source>
</evidence>
<dbReference type="EC" id="3.4.17.18" evidence="12"/>
<evidence type="ECO:0000256" key="12">
    <source>
        <dbReference type="ARBA" id="ARBA00066554"/>
    </source>
</evidence>
<evidence type="ECO:0000256" key="5">
    <source>
        <dbReference type="ARBA" id="ARBA00022723"/>
    </source>
</evidence>
<protein>
    <recommendedName>
        <fullName evidence="13">Zinc carboxypeptidase</fullName>
        <ecNumber evidence="12">3.4.17.18</ecNumber>
    </recommendedName>
</protein>
<dbReference type="PRINTS" id="PR00765">
    <property type="entry name" value="CRBOXYPTASEA"/>
</dbReference>
<gene>
    <name evidence="18" type="ORF">SAMN05421806_113160</name>
</gene>
<keyword evidence="8" id="KW-0862">Zinc</keyword>
<comment type="function">
    <text evidence="11">Carboxypeptidase that possesses the specificities of both mammalian Cpase A and B. Thus shows broad substrate specificity, being able to cleave Cbz-Gly-Leu, Cbz-Gly-Val, Cbz-Gly-Phe, Cbz-Gly-Lys and Bz-Gly-Arg in vitro.</text>
</comment>
<organism evidence="18 19">
    <name type="scientific">Streptomyces indicus</name>
    <dbReference type="NCBI Taxonomy" id="417292"/>
    <lineage>
        <taxon>Bacteria</taxon>
        <taxon>Bacillati</taxon>
        <taxon>Actinomycetota</taxon>
        <taxon>Actinomycetes</taxon>
        <taxon>Kitasatosporales</taxon>
        <taxon>Streptomycetaceae</taxon>
        <taxon>Streptomyces</taxon>
    </lineage>
</organism>
<dbReference type="CDD" id="cd03859">
    <property type="entry name" value="M14_CPT"/>
    <property type="match status" value="1"/>
</dbReference>
<evidence type="ECO:0000256" key="4">
    <source>
        <dbReference type="ARBA" id="ARBA00022670"/>
    </source>
</evidence>
<comment type="similarity">
    <text evidence="2 14">Belongs to the peptidase M14 family.</text>
</comment>
<dbReference type="OrthoDB" id="5240362at2"/>
<evidence type="ECO:0000256" key="1">
    <source>
        <dbReference type="ARBA" id="ARBA00001947"/>
    </source>
</evidence>
<dbReference type="GO" id="GO:0004181">
    <property type="term" value="F:metallocarboxypeptidase activity"/>
    <property type="evidence" value="ECO:0007669"/>
    <property type="project" value="InterPro"/>
</dbReference>
<evidence type="ECO:0000256" key="3">
    <source>
        <dbReference type="ARBA" id="ARBA00022645"/>
    </source>
</evidence>
<feature type="domain" description="Peptidase M14" evidence="17">
    <location>
        <begin position="119"/>
        <end position="439"/>
    </location>
</feature>
<dbReference type="SMART" id="SM00631">
    <property type="entry name" value="Zn_pept"/>
    <property type="match status" value="1"/>
</dbReference>
<evidence type="ECO:0000256" key="13">
    <source>
        <dbReference type="ARBA" id="ARBA00074273"/>
    </source>
</evidence>
<proteinExistence type="inferred from homology"/>
<accession>A0A1G9FJ40</accession>
<evidence type="ECO:0000256" key="14">
    <source>
        <dbReference type="PROSITE-ProRule" id="PRU01379"/>
    </source>
</evidence>
<keyword evidence="19" id="KW-1185">Reference proteome</keyword>
<dbReference type="InterPro" id="IPR000834">
    <property type="entry name" value="Peptidase_M14"/>
</dbReference>
<evidence type="ECO:0000256" key="16">
    <source>
        <dbReference type="SAM" id="SignalP"/>
    </source>
</evidence>
<feature type="active site" description="Proton donor/acceptor" evidence="14">
    <location>
        <position position="387"/>
    </location>
</feature>
<keyword evidence="3" id="KW-0121">Carboxypeptidase</keyword>
<keyword evidence="9" id="KW-0482">Metalloprotease</keyword>
<evidence type="ECO:0000256" key="6">
    <source>
        <dbReference type="ARBA" id="ARBA00022729"/>
    </source>
</evidence>
<evidence type="ECO:0000256" key="11">
    <source>
        <dbReference type="ARBA" id="ARBA00055464"/>
    </source>
</evidence>
<evidence type="ECO:0000256" key="7">
    <source>
        <dbReference type="ARBA" id="ARBA00022801"/>
    </source>
</evidence>
<keyword evidence="5" id="KW-0479">Metal-binding</keyword>
<evidence type="ECO:0000256" key="10">
    <source>
        <dbReference type="ARBA" id="ARBA00050859"/>
    </source>
</evidence>
<keyword evidence="4" id="KW-0645">Protease</keyword>
<dbReference type="GO" id="GO:0006508">
    <property type="term" value="P:proteolysis"/>
    <property type="evidence" value="ECO:0007669"/>
    <property type="project" value="UniProtKB-KW"/>
</dbReference>
<evidence type="ECO:0000256" key="9">
    <source>
        <dbReference type="ARBA" id="ARBA00023049"/>
    </source>
</evidence>
<evidence type="ECO:0000313" key="19">
    <source>
        <dbReference type="Proteomes" id="UP000199155"/>
    </source>
</evidence>
<dbReference type="PANTHER" id="PTHR11705">
    <property type="entry name" value="PROTEASE FAMILY M14 CARBOXYPEPTIDASE A,B"/>
    <property type="match status" value="1"/>
</dbReference>
<dbReference type="SUPFAM" id="SSF53187">
    <property type="entry name" value="Zn-dependent exopeptidases"/>
    <property type="match status" value="1"/>
</dbReference>
<dbReference type="GO" id="GO:0005615">
    <property type="term" value="C:extracellular space"/>
    <property type="evidence" value="ECO:0007669"/>
    <property type="project" value="TreeGrafter"/>
</dbReference>
<dbReference type="Pfam" id="PF20773">
    <property type="entry name" value="InhA-like_MAM"/>
    <property type="match status" value="1"/>
</dbReference>
<evidence type="ECO:0000256" key="2">
    <source>
        <dbReference type="ARBA" id="ARBA00005988"/>
    </source>
</evidence>
<dbReference type="FunFam" id="3.40.630.10:FF:000084">
    <property type="entry name" value="Carboxypeptidase B2"/>
    <property type="match status" value="1"/>
</dbReference>
<evidence type="ECO:0000256" key="8">
    <source>
        <dbReference type="ARBA" id="ARBA00022833"/>
    </source>
</evidence>
<evidence type="ECO:0000259" key="17">
    <source>
        <dbReference type="PROSITE" id="PS52035"/>
    </source>
</evidence>
<feature type="chain" id="PRO_5011432769" description="Zinc carboxypeptidase" evidence="16">
    <location>
        <begin position="28"/>
        <end position="984"/>
    </location>
</feature>
<dbReference type="PANTHER" id="PTHR11705:SF143">
    <property type="entry name" value="SLL0236 PROTEIN"/>
    <property type="match status" value="1"/>
</dbReference>
<sequence>MRRRANAVLTAAALLAGGLLAAPLAQAKGPAADDPAAADAVKVFRAEVTKEQVPLLLQAGQDGHELAEQAPQKGTASVELYLTDQQAGQLREQGIEMKEHKVSAQALKKLEAAGDGVFRPYSGKGGLKEEIVKTGQAHDSLTKVVSIGKSVKGQDILAIKISKGADKVRDGAKPSTLYLSNQHAREWITPEMTRRLMHHYLDNYGKDPRITKIVDNTELWFVLSANPDGYDYTHAADGDRQWRKNMRDNDKDGKHTAADGVDLNRNFAYKWGYDNEGSSPDVSSETYRGSGPNSEPETVAIDRFQKRIGFTYGINYHSAAELILYGVGWQVATPTPDDVLYKALAGTPENPAVPGYRPQLSSELYTTNGEADGHAGNVNGIAMFTPEMSTCQTISELDPNDPWNSEDCESVFTFPDDEKLIQDEFAKNIPFALAVAETAMHPDQPSSPVGIEAPDFTVDPFATSYARGEDQEVRVTVRKSVRDKELNYRVNGGRTHDEDLESWRGGERFGGEDNHYFDEYRAEIEDAEPGDKVEVWYTGRTKKGQRVSSEHFTYTVAERPRASTLVLAEEGAAQKHAQKYVDALKANGRSAVVWDVATQGAPHPLAVLAHFGTVVHYTGDPAPGGPTTLALRSYLNEGGKVIVAGERAGGNVRIGRANSNDFGQYYLGAYERLAAPGATTFDGDGALAGVDTPIAGAEGNPLDSAGRYTVTSDTLPADEFPLFKSAQAGAYPGVANPYAPYEGSGMASSVHADRDWQRLTRTIDLTGVTAAQVPELRFVMNWNVEPGYDHVLLEARTAGGSDWTTLADKNGNTSQTVPEECGAGFFLKEHPFLASYLTRSGTTCTAGGTSGAWHSFTGASDGWKPVAFDLAAYAGKKLEVSISNVTDPSFGLRGAFVDNAQVVVGGNVTETEGFESSLGVWAVSAPPAGSPNITGDWSRTGELYKPYAAVTTRDSVLVGFGLEHVPGQAVRNALMGKALAALRR</sequence>
<dbReference type="Gene3D" id="3.40.630.10">
    <property type="entry name" value="Zn peptidases"/>
    <property type="match status" value="1"/>
</dbReference>
<comment type="cofactor">
    <cofactor evidence="1">
        <name>Zn(2+)</name>
        <dbReference type="ChEBI" id="CHEBI:29105"/>
    </cofactor>
</comment>
<evidence type="ECO:0000256" key="15">
    <source>
        <dbReference type="SAM" id="MobiDB-lite"/>
    </source>
</evidence>
<name>A0A1G9FJ40_9ACTN</name>